<evidence type="ECO:0000259" key="8">
    <source>
        <dbReference type="PROSITE" id="PS51096"/>
    </source>
</evidence>
<dbReference type="RefSeq" id="WP_102267190.1">
    <property type="nucleotide sequence ID" value="NZ_CALVCM010000021.1"/>
</dbReference>
<keyword evidence="7" id="KW-0418">Kinase</keyword>
<keyword evidence="3" id="KW-0963">Cytoplasm</keyword>
<evidence type="ECO:0000256" key="4">
    <source>
        <dbReference type="ARBA" id="ARBA00022597"/>
    </source>
</evidence>
<keyword evidence="4 9" id="KW-0762">Sugar transport</keyword>
<keyword evidence="5" id="KW-0808">Transferase</keyword>
<dbReference type="InterPro" id="IPR033887">
    <property type="entry name" value="PTS_IIA_man"/>
</dbReference>
<proteinExistence type="predicted"/>
<name>A0ABT1SIS3_9FIRM</name>
<feature type="domain" description="PTS EIIA type-4" evidence="8">
    <location>
        <begin position="1"/>
        <end position="122"/>
    </location>
</feature>
<dbReference type="Gene3D" id="3.40.50.510">
    <property type="entry name" value="Phosphotransferase system, mannose-type IIA component"/>
    <property type="match status" value="1"/>
</dbReference>
<dbReference type="InterPro" id="IPR051471">
    <property type="entry name" value="Bacterial_PTS_sugar_comp"/>
</dbReference>
<dbReference type="InterPro" id="IPR004701">
    <property type="entry name" value="PTS_EIIA_man-typ"/>
</dbReference>
<evidence type="ECO:0000256" key="5">
    <source>
        <dbReference type="ARBA" id="ARBA00022679"/>
    </source>
</evidence>
<dbReference type="PANTHER" id="PTHR33799">
    <property type="entry name" value="PTS PERMEASE-RELATED-RELATED"/>
    <property type="match status" value="1"/>
</dbReference>
<dbReference type="SUPFAM" id="SSF53062">
    <property type="entry name" value="PTS system fructose IIA component-like"/>
    <property type="match status" value="1"/>
</dbReference>
<dbReference type="PROSITE" id="PS51096">
    <property type="entry name" value="PTS_EIIA_TYPE_4"/>
    <property type="match status" value="1"/>
</dbReference>
<dbReference type="Proteomes" id="UP001524435">
    <property type="component" value="Unassembled WGS sequence"/>
</dbReference>
<gene>
    <name evidence="9" type="ORF">NE663_02480</name>
</gene>
<dbReference type="CDD" id="cd00006">
    <property type="entry name" value="PTS_IIA_man"/>
    <property type="match status" value="1"/>
</dbReference>
<evidence type="ECO:0000313" key="9">
    <source>
        <dbReference type="EMBL" id="MCQ5121128.1"/>
    </source>
</evidence>
<keyword evidence="2" id="KW-0813">Transport</keyword>
<dbReference type="EMBL" id="JANGCH010000002">
    <property type="protein sequence ID" value="MCQ5121128.1"/>
    <property type="molecule type" value="Genomic_DNA"/>
</dbReference>
<sequence>MSTIILASHGELAKGMKDSVQMIIGAPAASLEVFCLYPGMNPEDYAKAMKARIEQDNDDYLFVCDILGGSVYTALSQLSVHPRVSICSGMNMNLVLSLLITQQCGLKEEQILTAVQEAKEGITYQNGIKQEEAEDF</sequence>
<evidence type="ECO:0000256" key="2">
    <source>
        <dbReference type="ARBA" id="ARBA00022448"/>
    </source>
</evidence>
<dbReference type="Pfam" id="PF03610">
    <property type="entry name" value="EIIA-man"/>
    <property type="match status" value="1"/>
</dbReference>
<evidence type="ECO:0000256" key="7">
    <source>
        <dbReference type="ARBA" id="ARBA00022777"/>
    </source>
</evidence>
<evidence type="ECO:0000256" key="3">
    <source>
        <dbReference type="ARBA" id="ARBA00022490"/>
    </source>
</evidence>
<evidence type="ECO:0000313" key="10">
    <source>
        <dbReference type="Proteomes" id="UP001524435"/>
    </source>
</evidence>
<keyword evidence="10" id="KW-1185">Reference proteome</keyword>
<dbReference type="PANTHER" id="PTHR33799:SF1">
    <property type="entry name" value="PTS SYSTEM MANNOSE-SPECIFIC EIIAB COMPONENT-RELATED"/>
    <property type="match status" value="1"/>
</dbReference>
<comment type="subcellular location">
    <subcellularLocation>
        <location evidence="1">Cytoplasm</location>
    </subcellularLocation>
</comment>
<evidence type="ECO:0000256" key="6">
    <source>
        <dbReference type="ARBA" id="ARBA00022683"/>
    </source>
</evidence>
<comment type="caution">
    <text evidence="9">The sequence shown here is derived from an EMBL/GenBank/DDBJ whole genome shotgun (WGS) entry which is preliminary data.</text>
</comment>
<reference evidence="9 10" key="1">
    <citation type="submission" date="2022-06" db="EMBL/GenBank/DDBJ databases">
        <title>Isolation of gut microbiota from human fecal samples.</title>
        <authorList>
            <person name="Pamer E.G."/>
            <person name="Barat B."/>
            <person name="Waligurski E."/>
            <person name="Medina S."/>
            <person name="Paddock L."/>
            <person name="Mostad J."/>
        </authorList>
    </citation>
    <scope>NUCLEOTIDE SEQUENCE [LARGE SCALE GENOMIC DNA]</scope>
    <source>
        <strain evidence="9 10">DFI.6.1</strain>
    </source>
</reference>
<evidence type="ECO:0000256" key="1">
    <source>
        <dbReference type="ARBA" id="ARBA00004496"/>
    </source>
</evidence>
<keyword evidence="6" id="KW-0598">Phosphotransferase system</keyword>
<protein>
    <submittedName>
        <fullName evidence="9">PTS sugar transporter subunit IIA</fullName>
    </submittedName>
</protein>
<accession>A0ABT1SIS3</accession>
<organism evidence="9 10">
    <name type="scientific">Massilicoli timonensis</name>
    <dbReference type="NCBI Taxonomy" id="2015901"/>
    <lineage>
        <taxon>Bacteria</taxon>
        <taxon>Bacillati</taxon>
        <taxon>Bacillota</taxon>
        <taxon>Erysipelotrichia</taxon>
        <taxon>Erysipelotrichales</taxon>
        <taxon>Erysipelotrichaceae</taxon>
        <taxon>Massilicoli</taxon>
    </lineage>
</organism>
<dbReference type="InterPro" id="IPR036662">
    <property type="entry name" value="PTS_EIIA_man-typ_sf"/>
</dbReference>